<comment type="caution">
    <text evidence="1">The sequence shown here is derived from an EMBL/GenBank/DDBJ whole genome shotgun (WGS) entry which is preliminary data.</text>
</comment>
<name>A0ABQ0J965_9VIBR</name>
<proteinExistence type="predicted"/>
<reference evidence="2" key="1">
    <citation type="submission" date="2014-09" db="EMBL/GenBank/DDBJ databases">
        <title>Vibrio variabilis JCM 19239. (C206) whole genome shotgun sequence.</title>
        <authorList>
            <person name="Sawabe T."/>
            <person name="Meirelles P."/>
            <person name="Nakanishi M."/>
            <person name="Sayaka M."/>
            <person name="Hattori M."/>
            <person name="Ohkuma M."/>
        </authorList>
    </citation>
    <scope>NUCLEOTIDE SEQUENCE [LARGE SCALE GENOMIC DNA]</scope>
    <source>
        <strain evidence="2">JCM 19239</strain>
    </source>
</reference>
<sequence>MFKRIIAIDPKGKYVQQLSFEPWLTPKEFADIAKAAQGAG</sequence>
<organism evidence="1 2">
    <name type="scientific">Vibrio variabilis</name>
    <dbReference type="NCBI Taxonomy" id="990271"/>
    <lineage>
        <taxon>Bacteria</taxon>
        <taxon>Pseudomonadati</taxon>
        <taxon>Pseudomonadota</taxon>
        <taxon>Gammaproteobacteria</taxon>
        <taxon>Vibrionales</taxon>
        <taxon>Vibrionaceae</taxon>
        <taxon>Vibrio</taxon>
    </lineage>
</organism>
<keyword evidence="2" id="KW-1185">Reference proteome</keyword>
<evidence type="ECO:0000313" key="2">
    <source>
        <dbReference type="Proteomes" id="UP000029223"/>
    </source>
</evidence>
<gene>
    <name evidence="1" type="ORF">JCM19239_7385</name>
</gene>
<protein>
    <submittedName>
        <fullName evidence="1">Uncharacterized protein</fullName>
    </submittedName>
</protein>
<accession>A0ABQ0J965</accession>
<dbReference type="Proteomes" id="UP000029223">
    <property type="component" value="Unassembled WGS sequence"/>
</dbReference>
<dbReference type="EMBL" id="BBMS01000005">
    <property type="protein sequence ID" value="GAL24785.1"/>
    <property type="molecule type" value="Genomic_DNA"/>
</dbReference>
<evidence type="ECO:0000313" key="1">
    <source>
        <dbReference type="EMBL" id="GAL24785.1"/>
    </source>
</evidence>